<keyword evidence="3" id="KW-1185">Reference proteome</keyword>
<sequence>MAEDNASALPVIAVPLQEPSLTPVAKAPAGEGEPPATSPVEVTPETAFSTLDNSASASPNGKNNADNLRRTSSKIANLRAAFESTSNGTNSLETPIKKRYERSPSRPHEYETEIARLKDQLEKEAELRQAYEEKCAVLEEANDAVTARLEHRDKVWESEIQREHGSLLKEKIQAVEEANSFQRQLAELKRSISSATHIDNHVTDTTFTSELGILHSEIQNWTVQNFRRAKLGASSEETDARIKSIEEPQERELLSQLFLKQSPTSKLACIQTAIVSSMMEIFRHPLLFGMESQEVWQQSVKTAIEKLPDVLTPPAFNKWRAMTLNSLRQCDSMKSSIDATAVAVADKICVMLGKLTDAEEHEARVASLNSIIKRSIDLAHLFKAQRAQYDFVLPGPGTNFDTETMEDIADEKDDLNETAIVCATFPSVVKTGDENGDNTRLTNVIFKAKVLRSDTEQQSS</sequence>
<accession>A0A6J3ME55</accession>
<proteinExistence type="predicted"/>
<reference evidence="4" key="3">
    <citation type="submission" date="2025-08" db="UniProtKB">
        <authorList>
            <consortium name="RefSeq"/>
        </authorList>
    </citation>
    <scope>IDENTIFICATION</scope>
    <source>
        <strain evidence="4">CBS 342.82</strain>
    </source>
</reference>
<feature type="coiled-coil region" evidence="1">
    <location>
        <begin position="114"/>
        <end position="191"/>
    </location>
</feature>
<feature type="compositionally biased region" description="Polar residues" evidence="2">
    <location>
        <begin position="46"/>
        <end position="66"/>
    </location>
</feature>
<name>A0A6J3ME55_9PEZI</name>
<keyword evidence="1" id="KW-0175">Coiled coil</keyword>
<protein>
    <submittedName>
        <fullName evidence="4">Uncharacterized protein</fullName>
    </submittedName>
</protein>
<dbReference type="AlphaFoldDB" id="A0A6J3ME55"/>
<reference evidence="4" key="2">
    <citation type="submission" date="2020-04" db="EMBL/GenBank/DDBJ databases">
        <authorList>
            <consortium name="NCBI Genome Project"/>
        </authorList>
    </citation>
    <scope>NUCLEOTIDE SEQUENCE</scope>
    <source>
        <strain evidence="4">CBS 342.82</strain>
    </source>
</reference>
<evidence type="ECO:0000256" key="2">
    <source>
        <dbReference type="SAM" id="MobiDB-lite"/>
    </source>
</evidence>
<dbReference type="OrthoDB" id="5328813at2759"/>
<organism evidence="4">
    <name type="scientific">Dissoconium aciculare CBS 342.82</name>
    <dbReference type="NCBI Taxonomy" id="1314786"/>
    <lineage>
        <taxon>Eukaryota</taxon>
        <taxon>Fungi</taxon>
        <taxon>Dikarya</taxon>
        <taxon>Ascomycota</taxon>
        <taxon>Pezizomycotina</taxon>
        <taxon>Dothideomycetes</taxon>
        <taxon>Dothideomycetidae</taxon>
        <taxon>Mycosphaerellales</taxon>
        <taxon>Dissoconiaceae</taxon>
        <taxon>Dissoconium</taxon>
    </lineage>
</organism>
<dbReference type="Proteomes" id="UP000504637">
    <property type="component" value="Unplaced"/>
</dbReference>
<gene>
    <name evidence="4" type="ORF">K489DRAFT_111644</name>
</gene>
<reference evidence="4" key="1">
    <citation type="submission" date="2020-01" db="EMBL/GenBank/DDBJ databases">
        <authorList>
            <consortium name="DOE Joint Genome Institute"/>
            <person name="Haridas S."/>
            <person name="Albert R."/>
            <person name="Binder M."/>
            <person name="Bloem J."/>
            <person name="Labutti K."/>
            <person name="Salamov A."/>
            <person name="Andreopoulos B."/>
            <person name="Baker S.E."/>
            <person name="Barry K."/>
            <person name="Bills G."/>
            <person name="Bluhm B.H."/>
            <person name="Cannon C."/>
            <person name="Castanera R."/>
            <person name="Culley D.E."/>
            <person name="Daum C."/>
            <person name="Ezra D."/>
            <person name="Gonzalez J.B."/>
            <person name="Henrissat B."/>
            <person name="Kuo A."/>
            <person name="Liang C."/>
            <person name="Lipzen A."/>
            <person name="Lutzoni F."/>
            <person name="Magnuson J."/>
            <person name="Mondo S."/>
            <person name="Nolan M."/>
            <person name="Ohm R."/>
            <person name="Pangilinan J."/>
            <person name="Park H.-J."/>
            <person name="Ramirez L."/>
            <person name="Alfaro M."/>
            <person name="Sun H."/>
            <person name="Tritt A."/>
            <person name="Yoshinaga Y."/>
            <person name="Zwiers L.-H."/>
            <person name="Turgeon B.G."/>
            <person name="Goodwin S.B."/>
            <person name="Spatafora J.W."/>
            <person name="Crous P.W."/>
            <person name="Grigoriev I.V."/>
        </authorList>
    </citation>
    <scope>NUCLEOTIDE SEQUENCE</scope>
    <source>
        <strain evidence="4">CBS 342.82</strain>
    </source>
</reference>
<evidence type="ECO:0000256" key="1">
    <source>
        <dbReference type="SAM" id="Coils"/>
    </source>
</evidence>
<evidence type="ECO:0000313" key="3">
    <source>
        <dbReference type="Proteomes" id="UP000504637"/>
    </source>
</evidence>
<dbReference type="GeneID" id="54356699"/>
<feature type="region of interest" description="Disordered" evidence="2">
    <location>
        <begin position="1"/>
        <end position="68"/>
    </location>
</feature>
<dbReference type="RefSeq" id="XP_033463326.1">
    <property type="nucleotide sequence ID" value="XM_033598900.1"/>
</dbReference>
<evidence type="ECO:0000313" key="4">
    <source>
        <dbReference type="RefSeq" id="XP_033463326.1"/>
    </source>
</evidence>